<sequence length="131" mass="14912">MPSSSILNIEESVLFDDSIKGIEYHSYTPYHKSYKNNDDIRIRINDMDTIVLPFESVLIVEGTTVQVNKAPTMSSSKLQMQEWITNKGLAYLPTMLKVELYQIIKEHKEAAIYEADQLLIAITSAMKLVIS</sequence>
<name>A0A8S0Z939_ARCPL</name>
<keyword evidence="3" id="KW-1185">Reference proteome</keyword>
<comment type="caution">
    <text evidence="1">The sequence shown here is derived from an EMBL/GenBank/DDBJ whole genome shotgun (WGS) entry which is preliminary data.</text>
</comment>
<dbReference type="OrthoDB" id="7466038at2759"/>
<dbReference type="AlphaFoldDB" id="A0A8S0Z939"/>
<evidence type="ECO:0000313" key="3">
    <source>
        <dbReference type="Proteomes" id="UP000494106"/>
    </source>
</evidence>
<dbReference type="Proteomes" id="UP000494256">
    <property type="component" value="Unassembled WGS sequence"/>
</dbReference>
<evidence type="ECO:0000313" key="1">
    <source>
        <dbReference type="EMBL" id="CAB3229480.1"/>
    </source>
</evidence>
<proteinExistence type="predicted"/>
<dbReference type="EMBL" id="CADEBC010000537">
    <property type="protein sequence ID" value="CAB3249188.1"/>
    <property type="molecule type" value="Genomic_DNA"/>
</dbReference>
<evidence type="ECO:0000313" key="2">
    <source>
        <dbReference type="EMBL" id="CAB3249188.1"/>
    </source>
</evidence>
<evidence type="ECO:0000313" key="4">
    <source>
        <dbReference type="Proteomes" id="UP000494256"/>
    </source>
</evidence>
<dbReference type="Proteomes" id="UP000494106">
    <property type="component" value="Unassembled WGS sequence"/>
</dbReference>
<reference evidence="3 4" key="1">
    <citation type="submission" date="2020-04" db="EMBL/GenBank/DDBJ databases">
        <authorList>
            <person name="Wallbank WR R."/>
            <person name="Pardo Diaz C."/>
            <person name="Kozak K."/>
            <person name="Martin S."/>
            <person name="Jiggins C."/>
            <person name="Moest M."/>
            <person name="Warren A I."/>
            <person name="Byers J.R.P. K."/>
            <person name="Montejo-Kovacevich G."/>
            <person name="Yen C E."/>
        </authorList>
    </citation>
    <scope>NUCLEOTIDE SEQUENCE [LARGE SCALE GENOMIC DNA]</scope>
</reference>
<organism evidence="1 4">
    <name type="scientific">Arctia plantaginis</name>
    <name type="common">Wood tiger moth</name>
    <name type="synonym">Phalaena plantaginis</name>
    <dbReference type="NCBI Taxonomy" id="874455"/>
    <lineage>
        <taxon>Eukaryota</taxon>
        <taxon>Metazoa</taxon>
        <taxon>Ecdysozoa</taxon>
        <taxon>Arthropoda</taxon>
        <taxon>Hexapoda</taxon>
        <taxon>Insecta</taxon>
        <taxon>Pterygota</taxon>
        <taxon>Neoptera</taxon>
        <taxon>Endopterygota</taxon>
        <taxon>Lepidoptera</taxon>
        <taxon>Glossata</taxon>
        <taxon>Ditrysia</taxon>
        <taxon>Noctuoidea</taxon>
        <taxon>Erebidae</taxon>
        <taxon>Arctiinae</taxon>
        <taxon>Arctia</taxon>
    </lineage>
</organism>
<gene>
    <name evidence="2" type="ORF">APLA_LOCUS12011</name>
    <name evidence="1" type="ORF">APLA_LOCUS4096</name>
</gene>
<protein>
    <submittedName>
        <fullName evidence="1">Uncharacterized protein</fullName>
    </submittedName>
</protein>
<accession>A0A8S0Z939</accession>
<dbReference type="EMBL" id="CADEBD010000286">
    <property type="protein sequence ID" value="CAB3229480.1"/>
    <property type="molecule type" value="Genomic_DNA"/>
</dbReference>